<dbReference type="CDD" id="cd00637">
    <property type="entry name" value="7tm_classA_rhodopsin-like"/>
    <property type="match status" value="1"/>
</dbReference>
<feature type="transmembrane region" description="Helical" evidence="8">
    <location>
        <begin position="188"/>
        <end position="212"/>
    </location>
</feature>
<dbReference type="EMBL" id="LSMT01000381">
    <property type="protein sequence ID" value="PFX19015.1"/>
    <property type="molecule type" value="Genomic_DNA"/>
</dbReference>
<protein>
    <submittedName>
        <fullName evidence="10">Orexin receptor type 2</fullName>
    </submittedName>
</protein>
<feature type="transmembrane region" description="Helical" evidence="8">
    <location>
        <begin position="60"/>
        <end position="81"/>
    </location>
</feature>
<dbReference type="PANTHER" id="PTHR45695">
    <property type="entry name" value="LEUCOKININ RECEPTOR-RELATED"/>
    <property type="match status" value="1"/>
</dbReference>
<evidence type="ECO:0000259" key="9">
    <source>
        <dbReference type="PROSITE" id="PS50262"/>
    </source>
</evidence>
<keyword evidence="7" id="KW-0807">Transducer</keyword>
<evidence type="ECO:0000256" key="3">
    <source>
        <dbReference type="ARBA" id="ARBA00022989"/>
    </source>
</evidence>
<feature type="transmembrane region" description="Helical" evidence="8">
    <location>
        <begin position="27"/>
        <end position="48"/>
    </location>
</feature>
<evidence type="ECO:0000256" key="1">
    <source>
        <dbReference type="ARBA" id="ARBA00004141"/>
    </source>
</evidence>
<dbReference type="SUPFAM" id="SSF81321">
    <property type="entry name" value="Family A G protein-coupled receptor-like"/>
    <property type="match status" value="1"/>
</dbReference>
<dbReference type="GO" id="GO:0004930">
    <property type="term" value="F:G protein-coupled receptor activity"/>
    <property type="evidence" value="ECO:0007669"/>
    <property type="project" value="UniProtKB-KW"/>
</dbReference>
<keyword evidence="3 8" id="KW-1133">Transmembrane helix</keyword>
<dbReference type="PANTHER" id="PTHR45695:SF9">
    <property type="entry name" value="LEUCOKININ RECEPTOR"/>
    <property type="match status" value="1"/>
</dbReference>
<evidence type="ECO:0000313" key="11">
    <source>
        <dbReference type="Proteomes" id="UP000225706"/>
    </source>
</evidence>
<keyword evidence="5 8" id="KW-0472">Membrane</keyword>
<reference evidence="11" key="1">
    <citation type="journal article" date="2017" name="bioRxiv">
        <title>Comparative analysis of the genomes of Stylophora pistillata and Acropora digitifera provides evidence for extensive differences between species of corals.</title>
        <authorList>
            <person name="Voolstra C.R."/>
            <person name="Li Y."/>
            <person name="Liew Y.J."/>
            <person name="Baumgarten S."/>
            <person name="Zoccola D."/>
            <person name="Flot J.-F."/>
            <person name="Tambutte S."/>
            <person name="Allemand D."/>
            <person name="Aranda M."/>
        </authorList>
    </citation>
    <scope>NUCLEOTIDE SEQUENCE [LARGE SCALE GENOMIC DNA]</scope>
</reference>
<evidence type="ECO:0000256" key="8">
    <source>
        <dbReference type="SAM" id="Phobius"/>
    </source>
</evidence>
<comment type="caution">
    <text evidence="10">The sequence shown here is derived from an EMBL/GenBank/DDBJ whole genome shotgun (WGS) entry which is preliminary data.</text>
</comment>
<evidence type="ECO:0000313" key="10">
    <source>
        <dbReference type="EMBL" id="PFX19015.1"/>
    </source>
</evidence>
<comment type="subcellular location">
    <subcellularLocation>
        <location evidence="1">Membrane</location>
        <topology evidence="1">Multi-pass membrane protein</topology>
    </subcellularLocation>
</comment>
<keyword evidence="11" id="KW-1185">Reference proteome</keyword>
<name>A0A2B4RRY0_STYPI</name>
<feature type="transmembrane region" description="Helical" evidence="8">
    <location>
        <begin position="312"/>
        <end position="330"/>
    </location>
</feature>
<keyword evidence="6 10" id="KW-0675">Receptor</keyword>
<accession>A0A2B4RRY0</accession>
<dbReference type="Gene3D" id="1.20.1070.10">
    <property type="entry name" value="Rhodopsin 7-helix transmembrane proteins"/>
    <property type="match status" value="1"/>
</dbReference>
<dbReference type="InterPro" id="IPR017452">
    <property type="entry name" value="GPCR_Rhodpsn_7TM"/>
</dbReference>
<evidence type="ECO:0000256" key="2">
    <source>
        <dbReference type="ARBA" id="ARBA00022692"/>
    </source>
</evidence>
<evidence type="ECO:0000256" key="6">
    <source>
        <dbReference type="ARBA" id="ARBA00023170"/>
    </source>
</evidence>
<dbReference type="PRINTS" id="PR00237">
    <property type="entry name" value="GPCRRHODOPSN"/>
</dbReference>
<keyword evidence="2 8" id="KW-0812">Transmembrane</keyword>
<feature type="transmembrane region" description="Helical" evidence="8">
    <location>
        <begin position="101"/>
        <end position="123"/>
    </location>
</feature>
<feature type="transmembrane region" description="Helical" evidence="8">
    <location>
        <begin position="144"/>
        <end position="168"/>
    </location>
</feature>
<dbReference type="OrthoDB" id="5958842at2759"/>
<dbReference type="AlphaFoldDB" id="A0A2B4RRY0"/>
<dbReference type="PROSITE" id="PS50262">
    <property type="entry name" value="G_PROTEIN_RECEP_F1_2"/>
    <property type="match status" value="1"/>
</dbReference>
<sequence length="360" mass="41197">MNQTPSQYDNQTATRYLLLPEPEPLRIARTVVVSLLLSFSLVGNYVVCRAVWRQPGHKPLAHYLVSNLAFAEILNTVSIMFTIHADEPPWSWKLGSTMCKILIQIQVASLLVITTTLATLAVYRCLLLVKPLVTKPTRRQMRCIIIFTWVGSFVLTVPSSAFHVVKVYDKHPLCEEIFPPGYEQLKDIYSIVVFILNFALPLAIMVVSYAMVSKKIREHIFVITRLRDEQNKAFSSVTNQSTLYPEEPRGASLFSQSETENREEIELVNIKVDAKKLGVGPDKEKKALKESVSPFSEVPPVNNKTFELENDLLRMVFALVLIFVVCYIPYQVSWLLFEFRVNAFIFWPYRYIAIVRQICG</sequence>
<evidence type="ECO:0000256" key="5">
    <source>
        <dbReference type="ARBA" id="ARBA00023136"/>
    </source>
</evidence>
<dbReference type="STRING" id="50429.A0A2B4RRY0"/>
<dbReference type="Proteomes" id="UP000225706">
    <property type="component" value="Unassembled WGS sequence"/>
</dbReference>
<keyword evidence="4" id="KW-0297">G-protein coupled receptor</keyword>
<feature type="domain" description="G-protein coupled receptors family 1 profile" evidence="9">
    <location>
        <begin position="43"/>
        <end position="360"/>
    </location>
</feature>
<gene>
    <name evidence="10" type="primary">Hcrtr2</name>
    <name evidence="10" type="ORF">AWC38_SpisGene16603</name>
</gene>
<dbReference type="Pfam" id="PF00001">
    <property type="entry name" value="7tm_1"/>
    <property type="match status" value="1"/>
</dbReference>
<proteinExistence type="predicted"/>
<dbReference type="GO" id="GO:0005886">
    <property type="term" value="C:plasma membrane"/>
    <property type="evidence" value="ECO:0007669"/>
    <property type="project" value="TreeGrafter"/>
</dbReference>
<evidence type="ECO:0000256" key="4">
    <source>
        <dbReference type="ARBA" id="ARBA00023040"/>
    </source>
</evidence>
<organism evidence="10 11">
    <name type="scientific">Stylophora pistillata</name>
    <name type="common">Smooth cauliflower coral</name>
    <dbReference type="NCBI Taxonomy" id="50429"/>
    <lineage>
        <taxon>Eukaryota</taxon>
        <taxon>Metazoa</taxon>
        <taxon>Cnidaria</taxon>
        <taxon>Anthozoa</taxon>
        <taxon>Hexacorallia</taxon>
        <taxon>Scleractinia</taxon>
        <taxon>Astrocoeniina</taxon>
        <taxon>Pocilloporidae</taxon>
        <taxon>Stylophora</taxon>
    </lineage>
</organism>
<dbReference type="InterPro" id="IPR000276">
    <property type="entry name" value="GPCR_Rhodpsn"/>
</dbReference>
<evidence type="ECO:0000256" key="7">
    <source>
        <dbReference type="ARBA" id="ARBA00023224"/>
    </source>
</evidence>